<accession>A0A0E9U5Y6</accession>
<protein>
    <submittedName>
        <fullName evidence="1">Uncharacterized protein</fullName>
    </submittedName>
</protein>
<sequence>MTACWIFITGHFFGCQCWL</sequence>
<dbReference type="AlphaFoldDB" id="A0A0E9U5Y6"/>
<dbReference type="EMBL" id="GBXM01047997">
    <property type="protein sequence ID" value="JAH60580.1"/>
    <property type="molecule type" value="Transcribed_RNA"/>
</dbReference>
<name>A0A0E9U5Y6_ANGAN</name>
<proteinExistence type="predicted"/>
<reference evidence="1" key="2">
    <citation type="journal article" date="2015" name="Fish Shellfish Immunol.">
        <title>Early steps in the European eel (Anguilla anguilla)-Vibrio vulnificus interaction in the gills: Role of the RtxA13 toxin.</title>
        <authorList>
            <person name="Callol A."/>
            <person name="Pajuelo D."/>
            <person name="Ebbesson L."/>
            <person name="Teles M."/>
            <person name="MacKenzie S."/>
            <person name="Amaro C."/>
        </authorList>
    </citation>
    <scope>NUCLEOTIDE SEQUENCE</scope>
</reference>
<evidence type="ECO:0000313" key="1">
    <source>
        <dbReference type="EMBL" id="JAH60580.1"/>
    </source>
</evidence>
<reference evidence="1" key="1">
    <citation type="submission" date="2014-11" db="EMBL/GenBank/DDBJ databases">
        <authorList>
            <person name="Amaro Gonzalez C."/>
        </authorList>
    </citation>
    <scope>NUCLEOTIDE SEQUENCE</scope>
</reference>
<organism evidence="1">
    <name type="scientific">Anguilla anguilla</name>
    <name type="common">European freshwater eel</name>
    <name type="synonym">Muraena anguilla</name>
    <dbReference type="NCBI Taxonomy" id="7936"/>
    <lineage>
        <taxon>Eukaryota</taxon>
        <taxon>Metazoa</taxon>
        <taxon>Chordata</taxon>
        <taxon>Craniata</taxon>
        <taxon>Vertebrata</taxon>
        <taxon>Euteleostomi</taxon>
        <taxon>Actinopterygii</taxon>
        <taxon>Neopterygii</taxon>
        <taxon>Teleostei</taxon>
        <taxon>Anguilliformes</taxon>
        <taxon>Anguillidae</taxon>
        <taxon>Anguilla</taxon>
    </lineage>
</organism>